<name>A0A928Q1C0_9FIRM</name>
<dbReference type="PANTHER" id="PTHR38682:SF1">
    <property type="entry name" value="V-TYPE ATP SYNTHASE SUBUNIT C"/>
    <property type="match status" value="1"/>
</dbReference>
<dbReference type="Proteomes" id="UP000754750">
    <property type="component" value="Unassembled WGS sequence"/>
</dbReference>
<evidence type="ECO:0000313" key="4">
    <source>
        <dbReference type="Proteomes" id="UP000754750"/>
    </source>
</evidence>
<dbReference type="RefSeq" id="WP_020073172.1">
    <property type="nucleotide sequence ID" value="NZ_JBKWRC010000001.1"/>
</dbReference>
<dbReference type="InterPro" id="IPR044911">
    <property type="entry name" value="V-type_ATPase_csu/dsu_dom_3"/>
</dbReference>
<evidence type="ECO:0000256" key="1">
    <source>
        <dbReference type="ARBA" id="ARBA00022448"/>
    </source>
</evidence>
<dbReference type="InterPro" id="IPR050873">
    <property type="entry name" value="V-ATPase_V0D/AC39_subunit"/>
</dbReference>
<evidence type="ECO:0000313" key="3">
    <source>
        <dbReference type="EMBL" id="MBE6832019.1"/>
    </source>
</evidence>
<dbReference type="Gene3D" id="1.10.132.50">
    <property type="entry name" value="ATP synthase (C/AC39) subunit, domain 3"/>
    <property type="match status" value="3"/>
</dbReference>
<keyword evidence="2" id="KW-0406">Ion transport</keyword>
<proteinExistence type="predicted"/>
<dbReference type="AlphaFoldDB" id="A0A928Q1C0"/>
<dbReference type="PANTHER" id="PTHR38682">
    <property type="entry name" value="V-TYPE ATP SYNTHASE SUBUNIT C"/>
    <property type="match status" value="1"/>
</dbReference>
<organism evidence="3 4">
    <name type="scientific">Faecalispora sporosphaeroides</name>
    <dbReference type="NCBI Taxonomy" id="1549"/>
    <lineage>
        <taxon>Bacteria</taxon>
        <taxon>Bacillati</taxon>
        <taxon>Bacillota</taxon>
        <taxon>Clostridia</taxon>
        <taxon>Eubacteriales</taxon>
        <taxon>Oscillospiraceae</taxon>
        <taxon>Faecalispora</taxon>
    </lineage>
</organism>
<gene>
    <name evidence="3" type="ORF">E7512_00275</name>
</gene>
<comment type="caution">
    <text evidence="3">The sequence shown here is derived from an EMBL/GenBank/DDBJ whole genome shotgun (WGS) entry which is preliminary data.</text>
</comment>
<reference evidence="3" key="1">
    <citation type="submission" date="2019-04" db="EMBL/GenBank/DDBJ databases">
        <title>Evolution of Biomass-Degrading Anaerobic Consortia Revealed by Metagenomics.</title>
        <authorList>
            <person name="Peng X."/>
        </authorList>
    </citation>
    <scope>NUCLEOTIDE SEQUENCE</scope>
    <source>
        <strain evidence="3">SIG551</strain>
    </source>
</reference>
<accession>A0A928Q1C0</accession>
<dbReference type="GO" id="GO:0046961">
    <property type="term" value="F:proton-transporting ATPase activity, rotational mechanism"/>
    <property type="evidence" value="ECO:0007669"/>
    <property type="project" value="InterPro"/>
</dbReference>
<dbReference type="EMBL" id="SVNY01000001">
    <property type="protein sequence ID" value="MBE6832019.1"/>
    <property type="molecule type" value="Genomic_DNA"/>
</dbReference>
<dbReference type="SUPFAM" id="SSF103486">
    <property type="entry name" value="V-type ATP synthase subunit C"/>
    <property type="match status" value="1"/>
</dbReference>
<dbReference type="InterPro" id="IPR002843">
    <property type="entry name" value="ATPase_V0-cplx_csu/dsu"/>
</dbReference>
<protein>
    <submittedName>
        <fullName evidence="3">Uncharacterized protein</fullName>
    </submittedName>
</protein>
<sequence>MLSHLSSNVVSAKARAMYGRRLTARNYQEMLNCKSVTEIARYLAANTDYDKVLAGMNDREVHRGQLENRLKHKLLADSAALCRYEISISDALATYLLQRSEVEQILNALLHLNADKTKEYFFSMPATLAIHSRLDLVRLSSAENFDSIIAALAHTPYQMLLESFRPTYDNPIDFTAAENALNTYLYSRLYETIEHLRDKSMKQDLRQIVDLYLDLNNFARILRFKTYFQAGPDYIRSNLLPFGSLNKDQIEKMIQARDAGEVRSLLAQTRIGKKTSKIEYNFADQLAERALYKICQHDLHFSVHASVIMLSYIFYLQIELMDIINIVEGIRYHLPPEEIKKLLAFSDF</sequence>
<dbReference type="Pfam" id="PF01992">
    <property type="entry name" value="vATP-synt_AC39"/>
    <property type="match status" value="1"/>
</dbReference>
<evidence type="ECO:0000256" key="2">
    <source>
        <dbReference type="ARBA" id="ARBA00023065"/>
    </source>
</evidence>
<keyword evidence="1" id="KW-0813">Transport</keyword>
<dbReference type="InterPro" id="IPR036079">
    <property type="entry name" value="ATPase_csu/dsu_sf"/>
</dbReference>